<evidence type="ECO:0000313" key="3">
    <source>
        <dbReference type="Proteomes" id="UP000225972"/>
    </source>
</evidence>
<keyword evidence="3" id="KW-1185">Reference proteome</keyword>
<protein>
    <recommendedName>
        <fullName evidence="4">DUF2282 domain-containing protein</fullName>
    </recommendedName>
</protein>
<keyword evidence="1" id="KW-0732">Signal</keyword>
<feature type="signal peptide" evidence="1">
    <location>
        <begin position="1"/>
        <end position="21"/>
    </location>
</feature>
<dbReference type="EMBL" id="FXXP01000003">
    <property type="protein sequence ID" value="SMX29779.1"/>
    <property type="molecule type" value="Genomic_DNA"/>
</dbReference>
<dbReference type="RefSeq" id="WP_099248348.1">
    <property type="nucleotide sequence ID" value="NZ_FXXP01000003.1"/>
</dbReference>
<proteinExistence type="predicted"/>
<evidence type="ECO:0000313" key="2">
    <source>
        <dbReference type="EMBL" id="SMX29779.1"/>
    </source>
</evidence>
<evidence type="ECO:0008006" key="4">
    <source>
        <dbReference type="Google" id="ProtNLM"/>
    </source>
</evidence>
<dbReference type="Proteomes" id="UP000225972">
    <property type="component" value="Unassembled WGS sequence"/>
</dbReference>
<reference evidence="3" key="1">
    <citation type="submission" date="2017-05" db="EMBL/GenBank/DDBJ databases">
        <authorList>
            <person name="Rodrigo-Torres L."/>
            <person name="Arahal R. D."/>
            <person name="Lucena T."/>
        </authorList>
    </citation>
    <scope>NUCLEOTIDE SEQUENCE [LARGE SCALE GENOMIC DNA]</scope>
    <source>
        <strain evidence="3">CECT 8649</strain>
    </source>
</reference>
<organism evidence="2 3">
    <name type="scientific">Pelagimonas phthalicica</name>
    <dbReference type="NCBI Taxonomy" id="1037362"/>
    <lineage>
        <taxon>Bacteria</taxon>
        <taxon>Pseudomonadati</taxon>
        <taxon>Pseudomonadota</taxon>
        <taxon>Alphaproteobacteria</taxon>
        <taxon>Rhodobacterales</taxon>
        <taxon>Roseobacteraceae</taxon>
        <taxon>Pelagimonas</taxon>
    </lineage>
</organism>
<evidence type="ECO:0000256" key="1">
    <source>
        <dbReference type="SAM" id="SignalP"/>
    </source>
</evidence>
<accession>A0A238JGI8</accession>
<feature type="chain" id="PRO_5013234995" description="DUF2282 domain-containing protein" evidence="1">
    <location>
        <begin position="22"/>
        <end position="88"/>
    </location>
</feature>
<sequence>MKKLSFGVIAAALVLASAAHAAPKKTDDPACPYKVGGICYSKPGAKTGCNGLDKVTFGKETYCKLGPANNPKPVPTLKEPARIQGRDG</sequence>
<name>A0A238JGI8_9RHOB</name>
<dbReference type="AlphaFoldDB" id="A0A238JGI8"/>
<gene>
    <name evidence="2" type="ORF">TRP8649_03918</name>
</gene>